<sequence>MTRLFVVVDSNPLEFEIWCFVPCTGATQRTTLGHAGFDKLGGFACAPIYRERSRLPGGPAYLALHGTKGGWSSSAVKWATYSSKFRPETGRNDESRISENYMEGRQVLYLCYWRRFLNLWTGVWDSRCAVDWAAPIYCSLPPYPPPLPPRAPPPLLPPPAPCGDQLAGRQQLRDGRTAKHCWELPSSHAACERYYSNTSAGTALCVAPAESEAAVCGQSDFILDCISPPPSPPSPPSPPPSPAAPSPGRPISALEAAIGIDPETRPIFAASALAAFSAAAACGSWTEFAHDAWSKLAHDAQHAASAAFFSNLSDLARNVKEEKRLSLSGGQLPGPTAAAAAAAAAAEYGESEAAGELRVLRKRLEQLEAQAARPVAQPDGGDPPPGGGGGGGDGGGAGGKAAKDRERVRPDPPTPPDSDADSSEDDVGGGGHRGPPRLGGGVGRDDAVGELFGGHVLACDYDSDNPFERKRGLQQRTSHYSPAAAGDTVHAELHRKLGAANQREVARPECSN</sequence>
<accession>A0A0D3I7B2</accession>
<organism evidence="2 3">
    <name type="scientific">Emiliania huxleyi (strain CCMP1516)</name>
    <dbReference type="NCBI Taxonomy" id="280463"/>
    <lineage>
        <taxon>Eukaryota</taxon>
        <taxon>Haptista</taxon>
        <taxon>Haptophyta</taxon>
        <taxon>Prymnesiophyceae</taxon>
        <taxon>Isochrysidales</taxon>
        <taxon>Noelaerhabdaceae</taxon>
        <taxon>Emiliania</taxon>
    </lineage>
</organism>
<feature type="compositionally biased region" description="Basic and acidic residues" evidence="1">
    <location>
        <begin position="401"/>
        <end position="410"/>
    </location>
</feature>
<dbReference type="PaxDb" id="2903-EOD07147"/>
<feature type="compositionally biased region" description="Acidic residues" evidence="1">
    <location>
        <begin position="418"/>
        <end position="427"/>
    </location>
</feature>
<feature type="region of interest" description="Disordered" evidence="1">
    <location>
        <begin position="461"/>
        <end position="485"/>
    </location>
</feature>
<protein>
    <recommendedName>
        <fullName evidence="4">C-type lectin domain-containing protein</fullName>
    </recommendedName>
</protein>
<name>A0A0D3I7B2_EMIH1</name>
<feature type="compositionally biased region" description="Gly residues" evidence="1">
    <location>
        <begin position="387"/>
        <end position="399"/>
    </location>
</feature>
<dbReference type="EnsemblProtists" id="EOD07147">
    <property type="protein sequence ID" value="EOD07147"/>
    <property type="gene ID" value="EMIHUDRAFT_96990"/>
</dbReference>
<dbReference type="RefSeq" id="XP_005759576.1">
    <property type="nucleotide sequence ID" value="XM_005759519.1"/>
</dbReference>
<dbReference type="GO" id="GO:0005884">
    <property type="term" value="C:actin filament"/>
    <property type="evidence" value="ECO:0007669"/>
    <property type="project" value="TreeGrafter"/>
</dbReference>
<evidence type="ECO:0000313" key="2">
    <source>
        <dbReference type="EnsemblProtists" id="EOD07147"/>
    </source>
</evidence>
<evidence type="ECO:0008006" key="4">
    <source>
        <dbReference type="Google" id="ProtNLM"/>
    </source>
</evidence>
<feature type="compositionally biased region" description="Pro residues" evidence="1">
    <location>
        <begin position="227"/>
        <end position="248"/>
    </location>
</feature>
<proteinExistence type="predicted"/>
<feature type="region of interest" description="Disordered" evidence="1">
    <location>
        <begin position="370"/>
        <end position="447"/>
    </location>
</feature>
<reference evidence="3" key="1">
    <citation type="journal article" date="2013" name="Nature">
        <title>Pan genome of the phytoplankton Emiliania underpins its global distribution.</title>
        <authorList>
            <person name="Read B.A."/>
            <person name="Kegel J."/>
            <person name="Klute M.J."/>
            <person name="Kuo A."/>
            <person name="Lefebvre S.C."/>
            <person name="Maumus F."/>
            <person name="Mayer C."/>
            <person name="Miller J."/>
            <person name="Monier A."/>
            <person name="Salamov A."/>
            <person name="Young J."/>
            <person name="Aguilar M."/>
            <person name="Claverie J.M."/>
            <person name="Frickenhaus S."/>
            <person name="Gonzalez K."/>
            <person name="Herman E.K."/>
            <person name="Lin Y.C."/>
            <person name="Napier J."/>
            <person name="Ogata H."/>
            <person name="Sarno A.F."/>
            <person name="Shmutz J."/>
            <person name="Schroeder D."/>
            <person name="de Vargas C."/>
            <person name="Verret F."/>
            <person name="von Dassow P."/>
            <person name="Valentin K."/>
            <person name="Van de Peer Y."/>
            <person name="Wheeler G."/>
            <person name="Dacks J.B."/>
            <person name="Delwiche C.F."/>
            <person name="Dyhrman S.T."/>
            <person name="Glockner G."/>
            <person name="John U."/>
            <person name="Richards T."/>
            <person name="Worden A.Z."/>
            <person name="Zhang X."/>
            <person name="Grigoriev I.V."/>
            <person name="Allen A.E."/>
            <person name="Bidle K."/>
            <person name="Borodovsky M."/>
            <person name="Bowler C."/>
            <person name="Brownlee C."/>
            <person name="Cock J.M."/>
            <person name="Elias M."/>
            <person name="Gladyshev V.N."/>
            <person name="Groth M."/>
            <person name="Guda C."/>
            <person name="Hadaegh A."/>
            <person name="Iglesias-Rodriguez M.D."/>
            <person name="Jenkins J."/>
            <person name="Jones B.M."/>
            <person name="Lawson T."/>
            <person name="Leese F."/>
            <person name="Lindquist E."/>
            <person name="Lobanov A."/>
            <person name="Lomsadze A."/>
            <person name="Malik S.B."/>
            <person name="Marsh M.E."/>
            <person name="Mackinder L."/>
            <person name="Mock T."/>
            <person name="Mueller-Roeber B."/>
            <person name="Pagarete A."/>
            <person name="Parker M."/>
            <person name="Probert I."/>
            <person name="Quesneville H."/>
            <person name="Raines C."/>
            <person name="Rensing S.A."/>
            <person name="Riano-Pachon D.M."/>
            <person name="Richier S."/>
            <person name="Rokitta S."/>
            <person name="Shiraiwa Y."/>
            <person name="Soanes D.M."/>
            <person name="van der Giezen M."/>
            <person name="Wahlund T.M."/>
            <person name="Williams B."/>
            <person name="Wilson W."/>
            <person name="Wolfe G."/>
            <person name="Wurch L.L."/>
        </authorList>
    </citation>
    <scope>NUCLEOTIDE SEQUENCE</scope>
</reference>
<dbReference type="HOGENOM" id="CLU_532590_0_0_1"/>
<feature type="region of interest" description="Disordered" evidence="1">
    <location>
        <begin position="227"/>
        <end position="250"/>
    </location>
</feature>
<dbReference type="InterPro" id="IPR051412">
    <property type="entry name" value="Formin_Homology_Diaphanous_sf"/>
</dbReference>
<dbReference type="GO" id="GO:0030041">
    <property type="term" value="P:actin filament polymerization"/>
    <property type="evidence" value="ECO:0007669"/>
    <property type="project" value="TreeGrafter"/>
</dbReference>
<dbReference type="GeneID" id="17253475"/>
<reference evidence="2" key="2">
    <citation type="submission" date="2024-10" db="UniProtKB">
        <authorList>
            <consortium name="EnsemblProtists"/>
        </authorList>
    </citation>
    <scope>IDENTIFICATION</scope>
</reference>
<feature type="compositionally biased region" description="Gly residues" evidence="1">
    <location>
        <begin position="428"/>
        <end position="442"/>
    </location>
</feature>
<evidence type="ECO:0000313" key="3">
    <source>
        <dbReference type="Proteomes" id="UP000013827"/>
    </source>
</evidence>
<keyword evidence="3" id="KW-1185">Reference proteome</keyword>
<dbReference type="PANTHER" id="PTHR45691">
    <property type="entry name" value="PROTEIN DIAPHANOUS"/>
    <property type="match status" value="1"/>
</dbReference>
<dbReference type="Proteomes" id="UP000013827">
    <property type="component" value="Unassembled WGS sequence"/>
</dbReference>
<evidence type="ECO:0000256" key="1">
    <source>
        <dbReference type="SAM" id="MobiDB-lite"/>
    </source>
</evidence>
<dbReference type="PANTHER" id="PTHR45691:SF6">
    <property type="entry name" value="PROTEIN DIAPHANOUS"/>
    <property type="match status" value="1"/>
</dbReference>
<dbReference type="AlphaFoldDB" id="A0A0D3I7B2"/>
<dbReference type="KEGG" id="ehx:EMIHUDRAFT_96990"/>